<dbReference type="SUPFAM" id="SSF47413">
    <property type="entry name" value="lambda repressor-like DNA-binding domains"/>
    <property type="match status" value="1"/>
</dbReference>
<dbReference type="Pfam" id="PF13560">
    <property type="entry name" value="HTH_31"/>
    <property type="match status" value="1"/>
</dbReference>
<evidence type="ECO:0000313" key="4">
    <source>
        <dbReference type="Proteomes" id="UP000675554"/>
    </source>
</evidence>
<evidence type="ECO:0000256" key="1">
    <source>
        <dbReference type="SAM" id="MobiDB-lite"/>
    </source>
</evidence>
<dbReference type="Gene3D" id="1.10.260.40">
    <property type="entry name" value="lambda repressor-like DNA-binding domains"/>
    <property type="match status" value="1"/>
</dbReference>
<organism evidence="3 4">
    <name type="scientific">Streptomyces daliensis</name>
    <dbReference type="NCBI Taxonomy" id="299421"/>
    <lineage>
        <taxon>Bacteria</taxon>
        <taxon>Bacillati</taxon>
        <taxon>Actinomycetota</taxon>
        <taxon>Actinomycetes</taxon>
        <taxon>Kitasatosporales</taxon>
        <taxon>Streptomycetaceae</taxon>
        <taxon>Streptomyces</taxon>
    </lineage>
</organism>
<feature type="compositionally biased region" description="Basic and acidic residues" evidence="1">
    <location>
        <begin position="101"/>
        <end position="111"/>
    </location>
</feature>
<dbReference type="GO" id="GO:0003677">
    <property type="term" value="F:DNA binding"/>
    <property type="evidence" value="ECO:0007669"/>
    <property type="project" value="InterPro"/>
</dbReference>
<keyword evidence="4" id="KW-1185">Reference proteome</keyword>
<reference evidence="3" key="1">
    <citation type="submission" date="2021-04" db="EMBL/GenBank/DDBJ databases">
        <title>Sequencing of actinobacteria type strains.</title>
        <authorList>
            <person name="Nguyen G.-S."/>
            <person name="Wentzel A."/>
        </authorList>
    </citation>
    <scope>NUCLEOTIDE SEQUENCE</scope>
    <source>
        <strain evidence="3">DSM 42095</strain>
    </source>
</reference>
<comment type="caution">
    <text evidence="3">The sequence shown here is derived from an EMBL/GenBank/DDBJ whole genome shotgun (WGS) entry which is preliminary data.</text>
</comment>
<feature type="domain" description="HTH cro/C1-type" evidence="2">
    <location>
        <begin position="14"/>
        <end position="74"/>
    </location>
</feature>
<feature type="region of interest" description="Disordered" evidence="1">
    <location>
        <begin position="75"/>
        <end position="111"/>
    </location>
</feature>
<accession>A0A8T4IPU0</accession>
<dbReference type="PROSITE" id="PS50943">
    <property type="entry name" value="HTH_CROC1"/>
    <property type="match status" value="1"/>
</dbReference>
<dbReference type="Proteomes" id="UP000675554">
    <property type="component" value="Unassembled WGS sequence"/>
</dbReference>
<evidence type="ECO:0000313" key="3">
    <source>
        <dbReference type="EMBL" id="MBR7673818.1"/>
    </source>
</evidence>
<name>A0A8T4IPU0_9ACTN</name>
<dbReference type="InterPro" id="IPR010982">
    <property type="entry name" value="Lambda_DNA-bd_dom_sf"/>
</dbReference>
<evidence type="ECO:0000259" key="2">
    <source>
        <dbReference type="PROSITE" id="PS50943"/>
    </source>
</evidence>
<dbReference type="CDD" id="cd00093">
    <property type="entry name" value="HTH_XRE"/>
    <property type="match status" value="1"/>
</dbReference>
<protein>
    <submittedName>
        <fullName evidence="3">Helix-turn-helix transcriptional regulator</fullName>
    </submittedName>
</protein>
<proteinExistence type="predicted"/>
<gene>
    <name evidence="3" type="ORF">KDA82_12480</name>
</gene>
<sequence length="111" mass="12257">MDGDDRRRRFGGYLAGLRQGTGLSQRQLAARLCTVSGTHSVTRNEVSRWERGERVPESWLPFLARALGVGPADMEQAAAYARGDQRSRPSSTRRRPGGSPDYREPATGRAL</sequence>
<dbReference type="InterPro" id="IPR001387">
    <property type="entry name" value="Cro/C1-type_HTH"/>
</dbReference>
<dbReference type="EMBL" id="JAGSMN010000256">
    <property type="protein sequence ID" value="MBR7673818.1"/>
    <property type="molecule type" value="Genomic_DNA"/>
</dbReference>
<dbReference type="AlphaFoldDB" id="A0A8T4IPU0"/>